<reference evidence="9 10" key="1">
    <citation type="submission" date="2024-02" db="EMBL/GenBank/DDBJ databases">
        <title>Genome analysis and characterization of Microbaculum marinisediminis sp. nov., isolated from marine sediment.</title>
        <authorList>
            <person name="Du Z.-J."/>
            <person name="Ye Y.-Q."/>
            <person name="Zhang Z.-R."/>
            <person name="Yuan S.-M."/>
            <person name="Zhang X.-Y."/>
        </authorList>
    </citation>
    <scope>NUCLEOTIDE SEQUENCE [LARGE SCALE GENOMIC DNA]</scope>
    <source>
        <strain evidence="9 10">SDUM1044001</strain>
    </source>
</reference>
<protein>
    <submittedName>
        <fullName evidence="9">MFS transporter</fullName>
    </submittedName>
</protein>
<organism evidence="9 10">
    <name type="scientific">Microbaculum marinum</name>
    <dbReference type="NCBI Taxonomy" id="1764581"/>
    <lineage>
        <taxon>Bacteria</taxon>
        <taxon>Pseudomonadati</taxon>
        <taxon>Pseudomonadota</taxon>
        <taxon>Alphaproteobacteria</taxon>
        <taxon>Hyphomicrobiales</taxon>
        <taxon>Tepidamorphaceae</taxon>
        <taxon>Microbaculum</taxon>
    </lineage>
</organism>
<feature type="transmembrane region" description="Helical" evidence="7">
    <location>
        <begin position="174"/>
        <end position="196"/>
    </location>
</feature>
<comment type="subcellular location">
    <subcellularLocation>
        <location evidence="1">Cell membrane</location>
        <topology evidence="1">Multi-pass membrane protein</topology>
    </subcellularLocation>
</comment>
<feature type="transmembrane region" description="Helical" evidence="7">
    <location>
        <begin position="364"/>
        <end position="387"/>
    </location>
</feature>
<evidence type="ECO:0000256" key="3">
    <source>
        <dbReference type="ARBA" id="ARBA00022475"/>
    </source>
</evidence>
<feature type="transmembrane region" description="Helical" evidence="7">
    <location>
        <begin position="21"/>
        <end position="45"/>
    </location>
</feature>
<evidence type="ECO:0000313" key="10">
    <source>
        <dbReference type="Proteomes" id="UP001378188"/>
    </source>
</evidence>
<evidence type="ECO:0000256" key="4">
    <source>
        <dbReference type="ARBA" id="ARBA00022692"/>
    </source>
</evidence>
<feature type="transmembrane region" description="Helical" evidence="7">
    <location>
        <begin position="146"/>
        <end position="168"/>
    </location>
</feature>
<dbReference type="EMBL" id="JAZHOF010000007">
    <property type="protein sequence ID" value="MEJ8573410.1"/>
    <property type="molecule type" value="Genomic_DNA"/>
</dbReference>
<name>A0AAW9RYT4_9HYPH</name>
<keyword evidence="3" id="KW-1003">Cell membrane</keyword>
<feature type="transmembrane region" description="Helical" evidence="7">
    <location>
        <begin position="57"/>
        <end position="77"/>
    </location>
</feature>
<keyword evidence="5 7" id="KW-1133">Transmembrane helix</keyword>
<feature type="transmembrane region" description="Helical" evidence="7">
    <location>
        <begin position="117"/>
        <end position="134"/>
    </location>
</feature>
<dbReference type="InterPro" id="IPR047200">
    <property type="entry name" value="MFS_YcaD-like"/>
</dbReference>
<comment type="caution">
    <text evidence="9">The sequence shown here is derived from an EMBL/GenBank/DDBJ whole genome shotgun (WGS) entry which is preliminary data.</text>
</comment>
<dbReference type="AlphaFoldDB" id="A0AAW9RYT4"/>
<evidence type="ECO:0000313" key="9">
    <source>
        <dbReference type="EMBL" id="MEJ8573410.1"/>
    </source>
</evidence>
<dbReference type="SUPFAM" id="SSF103473">
    <property type="entry name" value="MFS general substrate transporter"/>
    <property type="match status" value="1"/>
</dbReference>
<feature type="transmembrane region" description="Helical" evidence="7">
    <location>
        <begin position="336"/>
        <end position="358"/>
    </location>
</feature>
<dbReference type="PANTHER" id="PTHR23521:SF2">
    <property type="entry name" value="TRANSPORTER MFS SUPERFAMILY"/>
    <property type="match status" value="1"/>
</dbReference>
<feature type="transmembrane region" description="Helical" evidence="7">
    <location>
        <begin position="279"/>
        <end position="297"/>
    </location>
</feature>
<evidence type="ECO:0000256" key="6">
    <source>
        <dbReference type="ARBA" id="ARBA00023136"/>
    </source>
</evidence>
<gene>
    <name evidence="9" type="ORF">V3328_18115</name>
</gene>
<feature type="domain" description="Major facilitator superfamily (MFS) profile" evidence="8">
    <location>
        <begin position="210"/>
        <end position="402"/>
    </location>
</feature>
<dbReference type="InterPro" id="IPR020846">
    <property type="entry name" value="MFS_dom"/>
</dbReference>
<keyword evidence="2" id="KW-0813">Transport</keyword>
<evidence type="ECO:0000256" key="2">
    <source>
        <dbReference type="ARBA" id="ARBA00022448"/>
    </source>
</evidence>
<dbReference type="RefSeq" id="WP_340331101.1">
    <property type="nucleotide sequence ID" value="NZ_JAZHOF010000007.1"/>
</dbReference>
<accession>A0AAW9RYT4</accession>
<dbReference type="InterPro" id="IPR036259">
    <property type="entry name" value="MFS_trans_sf"/>
</dbReference>
<keyword evidence="4 7" id="KW-0812">Transmembrane</keyword>
<feature type="transmembrane region" description="Helical" evidence="7">
    <location>
        <begin position="89"/>
        <end position="111"/>
    </location>
</feature>
<evidence type="ECO:0000256" key="1">
    <source>
        <dbReference type="ARBA" id="ARBA00004651"/>
    </source>
</evidence>
<sequence length="402" mass="42164">MVQHSVDRSETQSASAAAGRLRSIIAAIACISVVGFSLSLTLPLLSLMLEARGISDTWIGINTAFAGFAALVISPMTTALVRQFGTTRLIYLSILAGCVSLLLLSPAPFWLWFPLRFILTAAITVLFVTSEFWINATAPDHRRGFIMGIYASVLSIGFALGPAVLAVFGSDSPIPFIIAIGALLAAAVPVTMAGGFVPKVEGRARHRLVALLFMAPAATLAAFVYGSGESTMFAFMALWGIRGGMGETQAALLITMAGLGNVVSQIPLGLIADRTNRTLAMAVCAALGFVGAALLPFTIDTPWLIFSIIFVWGGISAGLYTIGLTQLGARFTGADLAAANGLFVMLYALGMIIGPPIAGVAMDAWPGFGMPMAIALFFGLYSAMAFIRWMTKGEPLISPPQS</sequence>
<feature type="transmembrane region" description="Helical" evidence="7">
    <location>
        <begin position="208"/>
        <end position="228"/>
    </location>
</feature>
<dbReference type="Gene3D" id="1.20.1250.20">
    <property type="entry name" value="MFS general substrate transporter like domains"/>
    <property type="match status" value="2"/>
</dbReference>
<evidence type="ECO:0000256" key="7">
    <source>
        <dbReference type="SAM" id="Phobius"/>
    </source>
</evidence>
<dbReference type="InterPro" id="IPR011701">
    <property type="entry name" value="MFS"/>
</dbReference>
<dbReference type="Pfam" id="PF07690">
    <property type="entry name" value="MFS_1"/>
    <property type="match status" value="2"/>
</dbReference>
<evidence type="ECO:0000256" key="5">
    <source>
        <dbReference type="ARBA" id="ARBA00022989"/>
    </source>
</evidence>
<dbReference type="PROSITE" id="PS50850">
    <property type="entry name" value="MFS"/>
    <property type="match status" value="1"/>
</dbReference>
<evidence type="ECO:0000259" key="8">
    <source>
        <dbReference type="PROSITE" id="PS50850"/>
    </source>
</evidence>
<dbReference type="CDD" id="cd17477">
    <property type="entry name" value="MFS_YcaD_like"/>
    <property type="match status" value="1"/>
</dbReference>
<feature type="transmembrane region" description="Helical" evidence="7">
    <location>
        <begin position="303"/>
        <end position="324"/>
    </location>
</feature>
<proteinExistence type="predicted"/>
<dbReference type="PANTHER" id="PTHR23521">
    <property type="entry name" value="TRANSPORTER MFS SUPERFAMILY"/>
    <property type="match status" value="1"/>
</dbReference>
<keyword evidence="10" id="KW-1185">Reference proteome</keyword>
<dbReference type="GO" id="GO:0005886">
    <property type="term" value="C:plasma membrane"/>
    <property type="evidence" value="ECO:0007669"/>
    <property type="project" value="UniProtKB-SubCell"/>
</dbReference>
<dbReference type="Proteomes" id="UP001378188">
    <property type="component" value="Unassembled WGS sequence"/>
</dbReference>
<dbReference type="GO" id="GO:0022857">
    <property type="term" value="F:transmembrane transporter activity"/>
    <property type="evidence" value="ECO:0007669"/>
    <property type="project" value="InterPro"/>
</dbReference>
<feature type="transmembrane region" description="Helical" evidence="7">
    <location>
        <begin position="248"/>
        <end position="272"/>
    </location>
</feature>
<keyword evidence="6 7" id="KW-0472">Membrane</keyword>